<dbReference type="EMBL" id="QXGC01001023">
    <property type="protein sequence ID" value="KAE9213419.1"/>
    <property type="molecule type" value="Genomic_DNA"/>
</dbReference>
<evidence type="ECO:0008006" key="10">
    <source>
        <dbReference type="Google" id="ProtNLM"/>
    </source>
</evidence>
<evidence type="ECO:0000313" key="6">
    <source>
        <dbReference type="Proteomes" id="UP000460718"/>
    </source>
</evidence>
<dbReference type="Proteomes" id="UP000476176">
    <property type="component" value="Unassembled WGS sequence"/>
</dbReference>
<evidence type="ECO:0000313" key="5">
    <source>
        <dbReference type="EMBL" id="KAE9270593.1"/>
    </source>
</evidence>
<reference evidence="6 7" key="1">
    <citation type="submission" date="2018-09" db="EMBL/GenBank/DDBJ databases">
        <title>Genomic investigation of the strawberry pathogen Phytophthora fragariae indicates pathogenicity is determined by transcriptional variation in three key races.</title>
        <authorList>
            <person name="Adams T.M."/>
            <person name="Armitage A.D."/>
            <person name="Sobczyk M.K."/>
            <person name="Bates H.J."/>
            <person name="Dunwell J.M."/>
            <person name="Nellist C.F."/>
            <person name="Harrison R.J."/>
        </authorList>
    </citation>
    <scope>NUCLEOTIDE SEQUENCE [LARGE SCALE GENOMIC DNA]</scope>
    <source>
        <strain evidence="4 7">BC-23</strain>
        <strain evidence="5 8">NOV-77</strain>
        <strain evidence="3 9">ONT-3</strain>
        <strain evidence="1 6">SCRP245</strain>
    </source>
</reference>
<dbReference type="EMBL" id="QXFX01005665">
    <property type="protein sequence ID" value="KAE9060209.1"/>
    <property type="molecule type" value="Genomic_DNA"/>
</dbReference>
<dbReference type="EMBL" id="QXFW01000962">
    <property type="protein sequence ID" value="KAE8999251.1"/>
    <property type="molecule type" value="Genomic_DNA"/>
</dbReference>
<evidence type="ECO:0000313" key="8">
    <source>
        <dbReference type="Proteomes" id="UP000486351"/>
    </source>
</evidence>
<evidence type="ECO:0000313" key="4">
    <source>
        <dbReference type="EMBL" id="KAE9213419.1"/>
    </source>
</evidence>
<comment type="caution">
    <text evidence="1">The sequence shown here is derived from an EMBL/GenBank/DDBJ whole genome shotgun (WGS) entry which is preliminary data.</text>
</comment>
<dbReference type="EMBL" id="QXFW01000962">
    <property type="protein sequence ID" value="KAE8999255.1"/>
    <property type="molecule type" value="Genomic_DNA"/>
</dbReference>
<sequence>MEQLLTCRDYVMMACVSGCPNGILNDGLRLCDYGITNGAILRVHYTTLDADQIYQSGPQLALEKKREEQKK</sequence>
<name>A0A6A3JWD6_9STRA</name>
<organism evidence="1 6">
    <name type="scientific">Phytophthora fragariae</name>
    <dbReference type="NCBI Taxonomy" id="53985"/>
    <lineage>
        <taxon>Eukaryota</taxon>
        <taxon>Sar</taxon>
        <taxon>Stramenopiles</taxon>
        <taxon>Oomycota</taxon>
        <taxon>Peronosporomycetes</taxon>
        <taxon>Peronosporales</taxon>
        <taxon>Peronosporaceae</taxon>
        <taxon>Phytophthora</taxon>
    </lineage>
</organism>
<protein>
    <recommendedName>
        <fullName evidence="10">Ubiquitin-like domain-containing protein</fullName>
    </recommendedName>
</protein>
<evidence type="ECO:0000313" key="7">
    <source>
        <dbReference type="Proteomes" id="UP000476176"/>
    </source>
</evidence>
<proteinExistence type="predicted"/>
<evidence type="ECO:0000313" key="1">
    <source>
        <dbReference type="EMBL" id="KAE8999251.1"/>
    </source>
</evidence>
<accession>A0A6A3JWD6</accession>
<gene>
    <name evidence="4" type="ORF">PF004_g15353</name>
    <name evidence="5" type="ORF">PF008_g30574</name>
    <name evidence="3" type="ORF">PF010_g30303</name>
    <name evidence="2" type="ORF">PF011_g14697</name>
    <name evidence="1" type="ORF">PF011_g14707</name>
</gene>
<dbReference type="Proteomes" id="UP000460718">
    <property type="component" value="Unassembled WGS sequence"/>
</dbReference>
<dbReference type="Proteomes" id="UP000488956">
    <property type="component" value="Unassembled WGS sequence"/>
</dbReference>
<evidence type="ECO:0000313" key="9">
    <source>
        <dbReference type="Proteomes" id="UP000488956"/>
    </source>
</evidence>
<dbReference type="Proteomes" id="UP000486351">
    <property type="component" value="Unassembled WGS sequence"/>
</dbReference>
<evidence type="ECO:0000313" key="3">
    <source>
        <dbReference type="EMBL" id="KAE9060209.1"/>
    </source>
</evidence>
<dbReference type="EMBL" id="QXFY01005871">
    <property type="protein sequence ID" value="KAE9270593.1"/>
    <property type="molecule type" value="Genomic_DNA"/>
</dbReference>
<evidence type="ECO:0000313" key="2">
    <source>
        <dbReference type="EMBL" id="KAE8999255.1"/>
    </source>
</evidence>
<dbReference type="AlphaFoldDB" id="A0A6A3JWD6"/>